<evidence type="ECO:0000313" key="3">
    <source>
        <dbReference type="EMBL" id="RPD42563.1"/>
    </source>
</evidence>
<proteinExistence type="predicted"/>
<feature type="region of interest" description="Disordered" evidence="1">
    <location>
        <begin position="1415"/>
        <end position="1439"/>
    </location>
</feature>
<dbReference type="Pfam" id="PF14891">
    <property type="entry name" value="Peptidase_M91"/>
    <property type="match status" value="1"/>
</dbReference>
<feature type="domain" description="DUF6443" evidence="2">
    <location>
        <begin position="10"/>
        <end position="142"/>
    </location>
</feature>
<gene>
    <name evidence="3" type="ORF">EG028_05150</name>
</gene>
<dbReference type="InterPro" id="IPR045619">
    <property type="entry name" value="DUF6443"/>
</dbReference>
<accession>A0A3N4N4M3</accession>
<dbReference type="InterPro" id="IPR022385">
    <property type="entry name" value="Rhs_assc_core"/>
</dbReference>
<evidence type="ECO:0000259" key="2">
    <source>
        <dbReference type="Pfam" id="PF20041"/>
    </source>
</evidence>
<evidence type="ECO:0000313" key="4">
    <source>
        <dbReference type="Proteomes" id="UP000279089"/>
    </source>
</evidence>
<organism evidence="3 4">
    <name type="scientific">Chitinophaga barathri</name>
    <dbReference type="NCBI Taxonomy" id="1647451"/>
    <lineage>
        <taxon>Bacteria</taxon>
        <taxon>Pseudomonadati</taxon>
        <taxon>Bacteroidota</taxon>
        <taxon>Chitinophagia</taxon>
        <taxon>Chitinophagales</taxon>
        <taxon>Chitinophagaceae</taxon>
        <taxon>Chitinophaga</taxon>
    </lineage>
</organism>
<dbReference type="Proteomes" id="UP000279089">
    <property type="component" value="Unassembled WGS sequence"/>
</dbReference>
<dbReference type="Gene3D" id="2.180.10.10">
    <property type="entry name" value="RHS repeat-associated core"/>
    <property type="match status" value="2"/>
</dbReference>
<dbReference type="Pfam" id="PF20041">
    <property type="entry name" value="DUF6443"/>
    <property type="match status" value="1"/>
</dbReference>
<reference evidence="4" key="1">
    <citation type="submission" date="2018-11" db="EMBL/GenBank/DDBJ databases">
        <title>Chitinophaga lutea sp.nov., isolate from arsenic contaminated soil.</title>
        <authorList>
            <person name="Zong Y."/>
        </authorList>
    </citation>
    <scope>NUCLEOTIDE SEQUENCE [LARGE SCALE GENOMIC DNA]</scope>
    <source>
        <strain evidence="4">YLT18</strain>
    </source>
</reference>
<feature type="compositionally biased region" description="Basic and acidic residues" evidence="1">
    <location>
        <begin position="1416"/>
        <end position="1429"/>
    </location>
</feature>
<keyword evidence="4" id="KW-1185">Reference proteome</keyword>
<protein>
    <recommendedName>
        <fullName evidence="2">DUF6443 domain-containing protein</fullName>
    </recommendedName>
</protein>
<sequence>MPATDPAVVTATARTVKEVKQTTQYFDGLGRPIQQVSKGMSGGILVDATGGKDLVSMNVYDAFGRETRQFLPYIEQGSGISNNGNFKTSPFTGQRDFYQNSGLNPGAVGESIYYSRTDFETSPLNRVLRTYAPGNSWALEGGNRPVSLQYLVNAATDAVRIWNMPASGTIPTSAAGRVYGAGELYKNVSQDEAGNQLVEYKDKEGRIILRKVQSATTPGADHTGWLCTYYVYDDLSNLRFVIPPRAVELISSSWVISTAIATDLCFQYQYDERRRMTEKQAPGAGIVQMVYDLRDRLVFTQDAVQGGKTPTREWLVIFYDALNRPVMTALYPSNSTRAQLQTAMNSATAGGSLSYTAPGIADLVLGNRKVGLTGYKATNSITFQDGFESETAAEFVAEIDPSLLGLTTQVAVTNPLPSITGYQPLTYTFYDNYNYTGSHGLETADLSKPQAGTNPYAETAAASTMTQGLTTGTRVKVLGTTDQWLTTTIRYDNKGRVIQTISDNAGGGKEITTSLYDFNGKVLSTYLRHTNPRSGATPQTTVLTMNLYDATGRLRSVKKKLNDNAALERTVAMIDYDELGQLKEKKLGVTSASAQLEKLAYEYNIRGWLKGINKAYVTTSGSTANWFGQELSYDYGFAVNQYNANVAGTQWKSGGDNIQRAYGFGYDKSNRLTSADFNQVNASTTIWQKNLVDFSVSNLAYDASGNIMSMTQKGLKAGAIATIDQLSYAYYNTNNASNRLRFVRDNVNDVTGALGDFKEPVANNSSNQSAATTDFDYSYDLNGNLTADKNKEITAIVYNHLNLPQTITLTGKGTIAYQYDATGNKLKKTVTDNTANPVKVTTTDYISGMVYEDDVLQLLGHEEGRIRTVMEQGQPVQYEYDYFVKDHLGNIRVVLTEQDDFSMYMASMEPESAAKENALFSNIDVSRTSKPVGYPQDATTEENGFVAKLNGQQPDKKIGPSLVLKVMTGDTIQIGAKAFYKSGPVQKTKNVVPQDMLAALVSAFGNGSSTAEPGHGATARAVNNTPFNNDFNDIYQRLKEKDKDASNPQRPKAYLNFVLFDEQFNLVEDNSGVKQVQATPDELQTLAQDKMVMKKSGFLYVYTSNESPQDVYFDNVMVLALPGPMLEETHYYPYGLTMAGISTDATHARLRNKYRYNGKELQHKEFSNGSGLEWYDYGARMYDQQIGRWHVIDPLADLMRRHSPYNYGFDNPIRFIDPDGMGPDDIILAGSSAFVQKTLHDMRRATGLDLVLLTDGRVVESGRTSAIIKNRSADLVSTLINSSHTATISEASVPGDNFTDVARPEDGINAASVLDGGTGKGADAVVEYDPNAKGENIQNEDGSTGRPGYIGLMHELIHVRNMFNGNVDTREAKNVKDPDHPELRDLTNEEIKVRTLENEIRKEHNIPLRKIPTVRFNHEPEKPKIDPKKLPQMGRPPFN</sequence>
<name>A0A3N4N4M3_9BACT</name>
<evidence type="ECO:0000256" key="1">
    <source>
        <dbReference type="SAM" id="MobiDB-lite"/>
    </source>
</evidence>
<dbReference type="InterPro" id="IPR028208">
    <property type="entry name" value="Effector_pro_NleD-like"/>
</dbReference>
<dbReference type="EMBL" id="RMBX01000002">
    <property type="protein sequence ID" value="RPD42563.1"/>
    <property type="molecule type" value="Genomic_DNA"/>
</dbReference>
<dbReference type="NCBIfam" id="TIGR03696">
    <property type="entry name" value="Rhs_assc_core"/>
    <property type="match status" value="1"/>
</dbReference>
<comment type="caution">
    <text evidence="3">The sequence shown here is derived from an EMBL/GenBank/DDBJ whole genome shotgun (WGS) entry which is preliminary data.</text>
</comment>